<evidence type="ECO:0000259" key="11">
    <source>
        <dbReference type="PROSITE" id="PS50885"/>
    </source>
</evidence>
<dbReference type="Gene3D" id="3.30.565.10">
    <property type="entry name" value="Histidine kinase-like ATPase, C-terminal domain"/>
    <property type="match status" value="1"/>
</dbReference>
<evidence type="ECO:0000256" key="3">
    <source>
        <dbReference type="ARBA" id="ARBA00012438"/>
    </source>
</evidence>
<sequence>MIMKRISIGNTLDYHYKLVILLAIMPMVLISIFFMVNIFQYRQSIENINDVNKLNSEMAVKIDNSVFYLITGKPTKMQDPTEVILHYQKELDKLKDSSSSFDQQQTLDVAIRILDTDLHYVNTIKKNIKVEKPVRDSEAILVEIRNVNVLLKDTLQEFVTGEINLSNKKSNQIFQTIIILIFLEICLVIVLVIIISRNKKNLNARIKVPMDKLLTSLSEVSKGNLNTQVESSEIVEFDILSSEVNQMTTQIKALLEQNDRKQQAIAKAELRALQAQITPHFIYNSLDAIITLSELDEPERVVETTLALSNFFKLTLNNGNDWVTVQQEIEHVKSYLQILKTRYGSIMEYEITIDPKIETVKMLKMILQPIVENAMYHGIKHSRRRGLIQVNGSQQDQRLVFEVTDNGVGMSPQQIETLQKNIRELDPTGVSGGYGLYNIYRRLRLYFGETAELKLASQENQGTIVTIILPLQTDAFQEMGNEDA</sequence>
<keyword evidence="4" id="KW-0597">Phosphoprotein</keyword>
<feature type="domain" description="Histidine kinase" evidence="10">
    <location>
        <begin position="277"/>
        <end position="473"/>
    </location>
</feature>
<dbReference type="InterPro" id="IPR050640">
    <property type="entry name" value="Bact_2-comp_sensor_kinase"/>
</dbReference>
<reference evidence="13" key="1">
    <citation type="submission" date="2019-02" db="EMBL/GenBank/DDBJ databases">
        <title>Draft genome sequence of Enterococcus sp. Gos25-1.</title>
        <authorList>
            <person name="Tanaka N."/>
            <person name="Shiwa Y."/>
            <person name="Fujita N."/>
        </authorList>
    </citation>
    <scope>NUCLEOTIDE SEQUENCE [LARGE SCALE GENOMIC DNA]</scope>
    <source>
        <strain evidence="13">Gos25-1</strain>
    </source>
</reference>
<dbReference type="InterPro" id="IPR003660">
    <property type="entry name" value="HAMP_dom"/>
</dbReference>
<dbReference type="PANTHER" id="PTHR34220:SF7">
    <property type="entry name" value="SENSOR HISTIDINE KINASE YPDA"/>
    <property type="match status" value="1"/>
</dbReference>
<evidence type="ECO:0000256" key="6">
    <source>
        <dbReference type="ARBA" id="ARBA00022777"/>
    </source>
</evidence>
<keyword evidence="7" id="KW-0902">Two-component regulatory system</keyword>
<evidence type="ECO:0000256" key="8">
    <source>
        <dbReference type="SAM" id="Coils"/>
    </source>
</evidence>
<dbReference type="GO" id="GO:0000155">
    <property type="term" value="F:phosphorelay sensor kinase activity"/>
    <property type="evidence" value="ECO:0007669"/>
    <property type="project" value="InterPro"/>
</dbReference>
<keyword evidence="13" id="KW-1185">Reference proteome</keyword>
<dbReference type="Gene3D" id="6.10.340.10">
    <property type="match status" value="1"/>
</dbReference>
<dbReference type="Pfam" id="PF02518">
    <property type="entry name" value="HATPase_c"/>
    <property type="match status" value="1"/>
</dbReference>
<dbReference type="Pfam" id="PF06580">
    <property type="entry name" value="His_kinase"/>
    <property type="match status" value="1"/>
</dbReference>
<dbReference type="SMART" id="SM00387">
    <property type="entry name" value="HATPase_c"/>
    <property type="match status" value="1"/>
</dbReference>
<evidence type="ECO:0000256" key="9">
    <source>
        <dbReference type="SAM" id="Phobius"/>
    </source>
</evidence>
<evidence type="ECO:0000256" key="7">
    <source>
        <dbReference type="ARBA" id="ARBA00023012"/>
    </source>
</evidence>
<accession>A0A4P5P386</accession>
<feature type="domain" description="HAMP" evidence="11">
    <location>
        <begin position="204"/>
        <end position="256"/>
    </location>
</feature>
<dbReference type="InterPro" id="IPR003594">
    <property type="entry name" value="HATPase_dom"/>
</dbReference>
<dbReference type="EC" id="2.7.13.3" evidence="3"/>
<gene>
    <name evidence="12" type="ORF">NRIC_00780</name>
</gene>
<keyword evidence="9" id="KW-1133">Transmembrane helix</keyword>
<feature type="transmembrane region" description="Helical" evidence="9">
    <location>
        <begin position="173"/>
        <end position="195"/>
    </location>
</feature>
<evidence type="ECO:0000313" key="12">
    <source>
        <dbReference type="EMBL" id="GCF92187.1"/>
    </source>
</evidence>
<evidence type="ECO:0000259" key="10">
    <source>
        <dbReference type="PROSITE" id="PS50109"/>
    </source>
</evidence>
<keyword evidence="6 12" id="KW-0418">Kinase</keyword>
<comment type="caution">
    <text evidence="12">The sequence shown here is derived from an EMBL/GenBank/DDBJ whole genome shotgun (WGS) entry which is preliminary data.</text>
</comment>
<evidence type="ECO:0000256" key="1">
    <source>
        <dbReference type="ARBA" id="ARBA00000085"/>
    </source>
</evidence>
<comment type="subcellular location">
    <subcellularLocation>
        <location evidence="2">Membrane</location>
    </subcellularLocation>
</comment>
<dbReference type="PROSITE" id="PS50109">
    <property type="entry name" value="HIS_KIN"/>
    <property type="match status" value="1"/>
</dbReference>
<organism evidence="12 13">
    <name type="scientific">Enterococcus florum</name>
    <dbReference type="NCBI Taxonomy" id="2480627"/>
    <lineage>
        <taxon>Bacteria</taxon>
        <taxon>Bacillati</taxon>
        <taxon>Bacillota</taxon>
        <taxon>Bacilli</taxon>
        <taxon>Lactobacillales</taxon>
        <taxon>Enterococcaceae</taxon>
        <taxon>Enterococcus</taxon>
    </lineage>
</organism>
<evidence type="ECO:0000256" key="4">
    <source>
        <dbReference type="ARBA" id="ARBA00022553"/>
    </source>
</evidence>
<dbReference type="InterPro" id="IPR010559">
    <property type="entry name" value="Sig_transdc_His_kin_internal"/>
</dbReference>
<dbReference type="InterPro" id="IPR005467">
    <property type="entry name" value="His_kinase_dom"/>
</dbReference>
<keyword evidence="8" id="KW-0175">Coiled coil</keyword>
<keyword evidence="9" id="KW-0472">Membrane</keyword>
<dbReference type="EMBL" id="BJCC01000001">
    <property type="protein sequence ID" value="GCF92187.1"/>
    <property type="molecule type" value="Genomic_DNA"/>
</dbReference>
<evidence type="ECO:0000256" key="2">
    <source>
        <dbReference type="ARBA" id="ARBA00004370"/>
    </source>
</evidence>
<dbReference type="InterPro" id="IPR036890">
    <property type="entry name" value="HATPase_C_sf"/>
</dbReference>
<proteinExistence type="predicted"/>
<keyword evidence="9" id="KW-0812">Transmembrane</keyword>
<dbReference type="AlphaFoldDB" id="A0A4P5P386"/>
<dbReference type="GO" id="GO:0016020">
    <property type="term" value="C:membrane"/>
    <property type="evidence" value="ECO:0007669"/>
    <property type="project" value="UniProtKB-SubCell"/>
</dbReference>
<dbReference type="PROSITE" id="PS50885">
    <property type="entry name" value="HAMP"/>
    <property type="match status" value="1"/>
</dbReference>
<dbReference type="SUPFAM" id="SSF55874">
    <property type="entry name" value="ATPase domain of HSP90 chaperone/DNA topoisomerase II/histidine kinase"/>
    <property type="match status" value="1"/>
</dbReference>
<evidence type="ECO:0000313" key="13">
    <source>
        <dbReference type="Proteomes" id="UP000290567"/>
    </source>
</evidence>
<feature type="coiled-coil region" evidence="8">
    <location>
        <begin position="237"/>
        <end position="271"/>
    </location>
</feature>
<evidence type="ECO:0000256" key="5">
    <source>
        <dbReference type="ARBA" id="ARBA00022679"/>
    </source>
</evidence>
<comment type="catalytic activity">
    <reaction evidence="1">
        <text>ATP + protein L-histidine = ADP + protein N-phospho-L-histidine.</text>
        <dbReference type="EC" id="2.7.13.3"/>
    </reaction>
</comment>
<feature type="transmembrane region" description="Helical" evidence="9">
    <location>
        <begin position="20"/>
        <end position="39"/>
    </location>
</feature>
<keyword evidence="5" id="KW-0808">Transferase</keyword>
<protein>
    <recommendedName>
        <fullName evidence="3">histidine kinase</fullName>
        <ecNumber evidence="3">2.7.13.3</ecNumber>
    </recommendedName>
</protein>
<dbReference type="Proteomes" id="UP000290567">
    <property type="component" value="Unassembled WGS sequence"/>
</dbReference>
<name>A0A4P5P386_9ENTE</name>
<dbReference type="PANTHER" id="PTHR34220">
    <property type="entry name" value="SENSOR HISTIDINE KINASE YPDA"/>
    <property type="match status" value="1"/>
</dbReference>